<dbReference type="PANTHER" id="PTHR16932">
    <property type="entry name" value="INTERFERON ALPHA-INDUCIBLE PROTEIN 27"/>
    <property type="match status" value="1"/>
</dbReference>
<dbReference type="AlphaFoldDB" id="A0AAV9UQS4"/>
<proteinExistence type="inferred from homology"/>
<evidence type="ECO:0000256" key="4">
    <source>
        <dbReference type="ARBA" id="ARBA00022989"/>
    </source>
</evidence>
<evidence type="ECO:0000313" key="7">
    <source>
        <dbReference type="EMBL" id="KAK6346714.1"/>
    </source>
</evidence>
<organism evidence="7 8">
    <name type="scientific">Orbilia brochopaga</name>
    <dbReference type="NCBI Taxonomy" id="3140254"/>
    <lineage>
        <taxon>Eukaryota</taxon>
        <taxon>Fungi</taxon>
        <taxon>Dikarya</taxon>
        <taxon>Ascomycota</taxon>
        <taxon>Pezizomycotina</taxon>
        <taxon>Orbiliomycetes</taxon>
        <taxon>Orbiliales</taxon>
        <taxon>Orbiliaceae</taxon>
        <taxon>Orbilia</taxon>
    </lineage>
</organism>
<dbReference type="PANTHER" id="PTHR16932:SF18">
    <property type="entry name" value="INTERFERON, ALPHA-INDUCIBLE PROTEIN 27-LIKE 2"/>
    <property type="match status" value="1"/>
</dbReference>
<gene>
    <name evidence="7" type="ORF">TWF696_006829</name>
</gene>
<accession>A0AAV9UQS4</accession>
<dbReference type="Pfam" id="PF06140">
    <property type="entry name" value="Ifi-6-16"/>
    <property type="match status" value="1"/>
</dbReference>
<feature type="transmembrane region" description="Helical" evidence="6">
    <location>
        <begin position="92"/>
        <end position="115"/>
    </location>
</feature>
<feature type="transmembrane region" description="Helical" evidence="6">
    <location>
        <begin position="31"/>
        <end position="51"/>
    </location>
</feature>
<dbReference type="Gene3D" id="6.10.110.10">
    <property type="match status" value="1"/>
</dbReference>
<dbReference type="InterPro" id="IPR009311">
    <property type="entry name" value="IFI6/IFI27-like"/>
</dbReference>
<evidence type="ECO:0000313" key="8">
    <source>
        <dbReference type="Proteomes" id="UP001375240"/>
    </source>
</evidence>
<dbReference type="InterPro" id="IPR038213">
    <property type="entry name" value="IFI6/IFI27-like_sf"/>
</dbReference>
<reference evidence="7 8" key="1">
    <citation type="submission" date="2019-10" db="EMBL/GenBank/DDBJ databases">
        <authorList>
            <person name="Palmer J.M."/>
        </authorList>
    </citation>
    <scope>NUCLEOTIDE SEQUENCE [LARGE SCALE GENOMIC DNA]</scope>
    <source>
        <strain evidence="7 8">TWF696</strain>
    </source>
</reference>
<dbReference type="Proteomes" id="UP001375240">
    <property type="component" value="Unassembled WGS sequence"/>
</dbReference>
<dbReference type="GO" id="GO:0016020">
    <property type="term" value="C:membrane"/>
    <property type="evidence" value="ECO:0007669"/>
    <property type="project" value="UniProtKB-SubCell"/>
</dbReference>
<dbReference type="EMBL" id="JAVHNQ010000005">
    <property type="protein sequence ID" value="KAK6346714.1"/>
    <property type="molecule type" value="Genomic_DNA"/>
</dbReference>
<keyword evidence="4 6" id="KW-1133">Transmembrane helix</keyword>
<sequence>MGEQQLLSQHRDFIHTFFESLGGTAKENPHLLAAAIPVVTTFSLPAILNALGFAATGPVAGSLAAAWQASIGSVPAGHLFALIQSISMTTGSALAIGAGIGLVAAVSILIGYIVTHELAKNGELRGMIEHEIGKFGETVAATAVSIGANVGQFVNSPEVQARVEDVRRTGEAAVQGASWFFGGLMQGKF</sequence>
<evidence type="ECO:0000256" key="1">
    <source>
        <dbReference type="ARBA" id="ARBA00004141"/>
    </source>
</evidence>
<comment type="caution">
    <text evidence="7">The sequence shown here is derived from an EMBL/GenBank/DDBJ whole genome shotgun (WGS) entry which is preliminary data.</text>
</comment>
<evidence type="ECO:0000256" key="6">
    <source>
        <dbReference type="SAM" id="Phobius"/>
    </source>
</evidence>
<feature type="transmembrane region" description="Helical" evidence="6">
    <location>
        <begin position="63"/>
        <end position="86"/>
    </location>
</feature>
<name>A0AAV9UQS4_9PEZI</name>
<evidence type="ECO:0000256" key="2">
    <source>
        <dbReference type="ARBA" id="ARBA00007262"/>
    </source>
</evidence>
<keyword evidence="3 6" id="KW-0812">Transmembrane</keyword>
<comment type="subcellular location">
    <subcellularLocation>
        <location evidence="1">Membrane</location>
        <topology evidence="1">Multi-pass membrane protein</topology>
    </subcellularLocation>
</comment>
<comment type="similarity">
    <text evidence="2">Belongs to the IFI6/IFI27 family.</text>
</comment>
<evidence type="ECO:0000256" key="5">
    <source>
        <dbReference type="ARBA" id="ARBA00023136"/>
    </source>
</evidence>
<keyword evidence="5 6" id="KW-0472">Membrane</keyword>
<protein>
    <submittedName>
        <fullName evidence="7">Uncharacterized protein</fullName>
    </submittedName>
</protein>
<keyword evidence="8" id="KW-1185">Reference proteome</keyword>
<evidence type="ECO:0000256" key="3">
    <source>
        <dbReference type="ARBA" id="ARBA00022692"/>
    </source>
</evidence>